<evidence type="ECO:0000313" key="4">
    <source>
        <dbReference type="EMBL" id="KAK8894737.1"/>
    </source>
</evidence>
<comment type="caution">
    <text evidence="4">The sequence shown here is derived from an EMBL/GenBank/DDBJ whole genome shotgun (WGS) entry which is preliminary data.</text>
</comment>
<evidence type="ECO:0000256" key="3">
    <source>
        <dbReference type="SAM" id="Phobius"/>
    </source>
</evidence>
<feature type="coiled-coil region" evidence="1">
    <location>
        <begin position="192"/>
        <end position="219"/>
    </location>
</feature>
<evidence type="ECO:0000256" key="2">
    <source>
        <dbReference type="SAM" id="MobiDB-lite"/>
    </source>
</evidence>
<dbReference type="EMBL" id="JAPFFF010000003">
    <property type="protein sequence ID" value="KAK8894737.1"/>
    <property type="molecule type" value="Genomic_DNA"/>
</dbReference>
<sequence>MYTKTLNLRKFIFLCFVNIMISSIINVKYQYFGFYMAIPLFIISIMISNDSLQNTRMHNLIENGQEIMQSASENEDYEEISQQANENEDYQENIHTVNEREEHQKYLQQTSENEEYEDISKPTNDSDYQKNSQEENKENVFYAKKDEFCTYSLKKAPGLKTFDQSVTLYQKFLLKKSKPRSFRVDFSCLNDSKNINEKKKEDNKENDEFDEELDTTELELFDYNKLRREQCNENIIRCISDISNNKLILKTGRNIRNSLMKGRSIQSGIFFLANEIYESFKENPGENKPVFFGFMLSSVFPEVDDNQTLFERYIYHFSELANPYKASTKKFALESYDDSNNDVIVEEAKKGTSLVRVLFAYWSHTKQTDKLFKWGTNHSKYINEVPNCWNGLALDYLIKFSGCLLYNTDKKKTSEMANRIQIFLDSSFNYPGFKEKAAFYRSFKTHYETFNRLINDEKMKEEEKEQKLVDHYDKYKKAIKYYDENE</sequence>
<dbReference type="Proteomes" id="UP001470230">
    <property type="component" value="Unassembled WGS sequence"/>
</dbReference>
<feature type="compositionally biased region" description="Polar residues" evidence="2">
    <location>
        <begin position="121"/>
        <end position="131"/>
    </location>
</feature>
<accession>A0ABR2KW99</accession>
<reference evidence="4 5" key="1">
    <citation type="submission" date="2024-04" db="EMBL/GenBank/DDBJ databases">
        <title>Tritrichomonas musculus Genome.</title>
        <authorList>
            <person name="Alves-Ferreira E."/>
            <person name="Grigg M."/>
            <person name="Lorenzi H."/>
            <person name="Galac M."/>
        </authorList>
    </citation>
    <scope>NUCLEOTIDE SEQUENCE [LARGE SCALE GENOMIC DNA]</scope>
    <source>
        <strain evidence="4 5">EAF2021</strain>
    </source>
</reference>
<gene>
    <name evidence="4" type="ORF">M9Y10_023174</name>
</gene>
<feature type="coiled-coil region" evidence="1">
    <location>
        <begin position="67"/>
        <end position="100"/>
    </location>
</feature>
<keyword evidence="5" id="KW-1185">Reference proteome</keyword>
<feature type="transmembrane region" description="Helical" evidence="3">
    <location>
        <begin position="7"/>
        <end position="25"/>
    </location>
</feature>
<evidence type="ECO:0000313" key="5">
    <source>
        <dbReference type="Proteomes" id="UP001470230"/>
    </source>
</evidence>
<keyword evidence="3" id="KW-0472">Membrane</keyword>
<keyword evidence="3" id="KW-0812">Transmembrane</keyword>
<feature type="region of interest" description="Disordered" evidence="2">
    <location>
        <begin position="102"/>
        <end position="137"/>
    </location>
</feature>
<evidence type="ECO:0000256" key="1">
    <source>
        <dbReference type="SAM" id="Coils"/>
    </source>
</evidence>
<name>A0ABR2KW99_9EUKA</name>
<keyword evidence="3" id="KW-1133">Transmembrane helix</keyword>
<keyword evidence="1" id="KW-0175">Coiled coil</keyword>
<evidence type="ECO:0008006" key="6">
    <source>
        <dbReference type="Google" id="ProtNLM"/>
    </source>
</evidence>
<protein>
    <recommendedName>
        <fullName evidence="6">ELMO domain-containing protein</fullName>
    </recommendedName>
</protein>
<proteinExistence type="predicted"/>
<organism evidence="4 5">
    <name type="scientific">Tritrichomonas musculus</name>
    <dbReference type="NCBI Taxonomy" id="1915356"/>
    <lineage>
        <taxon>Eukaryota</taxon>
        <taxon>Metamonada</taxon>
        <taxon>Parabasalia</taxon>
        <taxon>Tritrichomonadida</taxon>
        <taxon>Tritrichomonadidae</taxon>
        <taxon>Tritrichomonas</taxon>
    </lineage>
</organism>